<evidence type="ECO:0000256" key="2">
    <source>
        <dbReference type="ARBA" id="ARBA00022692"/>
    </source>
</evidence>
<keyword evidence="2" id="KW-0812">Transmembrane</keyword>
<protein>
    <recommendedName>
        <fullName evidence="8">Fatty acid hydroxylase domain-containing protein</fullName>
    </recommendedName>
</protein>
<name>A0A5N3XT89_MUNRE</name>
<evidence type="ECO:0000313" key="6">
    <source>
        <dbReference type="EMBL" id="KAB0375741.1"/>
    </source>
</evidence>
<keyword evidence="4" id="KW-0560">Oxidoreductase</keyword>
<comment type="subcellular location">
    <subcellularLocation>
        <location evidence="1">Endomembrane system</location>
        <topology evidence="1">Multi-pass membrane protein</topology>
    </subcellularLocation>
</comment>
<dbReference type="GO" id="GO:0050479">
    <property type="term" value="F:glyceryl-ether monooxygenase activity"/>
    <property type="evidence" value="ECO:0007669"/>
    <property type="project" value="TreeGrafter"/>
</dbReference>
<gene>
    <name evidence="6" type="ORF">FD755_012384</name>
</gene>
<dbReference type="PANTHER" id="PTHR21624:SF1">
    <property type="entry name" value="ALKYLGLYCEROL MONOOXYGENASE"/>
    <property type="match status" value="1"/>
</dbReference>
<accession>A0A5N3XT89</accession>
<dbReference type="AlphaFoldDB" id="A0A5N3XT89"/>
<organism evidence="6 7">
    <name type="scientific">Muntiacus reevesi</name>
    <name type="common">Reeves' muntjac</name>
    <name type="synonym">Cervus reevesi</name>
    <dbReference type="NCBI Taxonomy" id="9886"/>
    <lineage>
        <taxon>Eukaryota</taxon>
        <taxon>Metazoa</taxon>
        <taxon>Chordata</taxon>
        <taxon>Craniata</taxon>
        <taxon>Vertebrata</taxon>
        <taxon>Euteleostomi</taxon>
        <taxon>Mammalia</taxon>
        <taxon>Eutheria</taxon>
        <taxon>Laurasiatheria</taxon>
        <taxon>Artiodactyla</taxon>
        <taxon>Ruminantia</taxon>
        <taxon>Pecora</taxon>
        <taxon>Cervidae</taxon>
        <taxon>Muntiacinae</taxon>
        <taxon>Muntiacus</taxon>
    </lineage>
</organism>
<evidence type="ECO:0000256" key="4">
    <source>
        <dbReference type="ARBA" id="ARBA00023002"/>
    </source>
</evidence>
<evidence type="ECO:0000256" key="1">
    <source>
        <dbReference type="ARBA" id="ARBA00004127"/>
    </source>
</evidence>
<dbReference type="EMBL" id="VCEB01000006">
    <property type="protein sequence ID" value="KAB0375741.1"/>
    <property type="molecule type" value="Genomic_DNA"/>
</dbReference>
<evidence type="ECO:0000256" key="3">
    <source>
        <dbReference type="ARBA" id="ARBA00022989"/>
    </source>
</evidence>
<dbReference type="InterPro" id="IPR051689">
    <property type="entry name" value="Sterol_desaturase/TMEM195"/>
</dbReference>
<dbReference type="GO" id="GO:0016020">
    <property type="term" value="C:membrane"/>
    <property type="evidence" value="ECO:0007669"/>
    <property type="project" value="GOC"/>
</dbReference>
<proteinExistence type="predicted"/>
<keyword evidence="3" id="KW-1133">Transmembrane helix</keyword>
<dbReference type="GO" id="GO:0006643">
    <property type="term" value="P:membrane lipid metabolic process"/>
    <property type="evidence" value="ECO:0007669"/>
    <property type="project" value="TreeGrafter"/>
</dbReference>
<evidence type="ECO:0000313" key="7">
    <source>
        <dbReference type="Proteomes" id="UP000326062"/>
    </source>
</evidence>
<comment type="caution">
    <text evidence="6">The sequence shown here is derived from an EMBL/GenBank/DDBJ whole genome shotgun (WGS) entry which is preliminary data.</text>
</comment>
<reference evidence="6 7" key="1">
    <citation type="submission" date="2019-06" db="EMBL/GenBank/DDBJ databases">
        <title>Discovery of a novel chromosome fission-fusion reversal in muntjac.</title>
        <authorList>
            <person name="Mudd A.B."/>
            <person name="Bredeson J.V."/>
            <person name="Baum R."/>
            <person name="Hockemeyer D."/>
            <person name="Rokhsar D.S."/>
        </authorList>
    </citation>
    <scope>NUCLEOTIDE SEQUENCE [LARGE SCALE GENOMIC DNA]</scope>
    <source>
        <strain evidence="6">UCam_UCB_Mr</strain>
        <tissue evidence="6">Fibroblast cell line</tissue>
    </source>
</reference>
<sequence length="371" mass="42770">MKNPEAQQDVSVSQRIRMMFYVMKPSETSFQTLEEVPDYVRKATPFFISLMLLELVVSWIRKGKPPGNLDDALTSMSAGIVSRLPRLFFRSIELTSYVYIWENYRLISLPWDSPWTWYLTFLGVDFGYYWFHRMAHGKKSWLLHHFTSQLSRVIQKSFVTAWNPSLFCIHVEFSYVKETMIKNLPAMGQTWYHLASHSLYCLSSPHSSLLFLWTVCVPHPLGSTHSRNLSVPNPGSVPGWGRSLGEGNGSPVQSTSSVYALKYYLEKFSCVTLYVQLCTIHMTLRLTSLRQTLFPSYISQTVHFIPMTIDLKLRLCLLLFILICKIQLTNNSVTHVRSLHFKSMCINFFPLHIHTHLDNAKSPTAVGFCSM</sequence>
<evidence type="ECO:0008006" key="8">
    <source>
        <dbReference type="Google" id="ProtNLM"/>
    </source>
</evidence>
<keyword evidence="7" id="KW-1185">Reference proteome</keyword>
<evidence type="ECO:0000256" key="5">
    <source>
        <dbReference type="ARBA" id="ARBA00023136"/>
    </source>
</evidence>
<dbReference type="PANTHER" id="PTHR21624">
    <property type="entry name" value="STEROL DESATURASE-RELATED PROTEIN"/>
    <property type="match status" value="1"/>
</dbReference>
<keyword evidence="5" id="KW-0472">Membrane</keyword>
<dbReference type="Proteomes" id="UP000326062">
    <property type="component" value="Chromosome 6"/>
</dbReference>
<dbReference type="GO" id="GO:0005783">
    <property type="term" value="C:endoplasmic reticulum"/>
    <property type="evidence" value="ECO:0007669"/>
    <property type="project" value="TreeGrafter"/>
</dbReference>